<name>A0A0G1GVC4_9BACT</name>
<feature type="transmembrane region" description="Helical" evidence="1">
    <location>
        <begin position="170"/>
        <end position="192"/>
    </location>
</feature>
<feature type="transmembrane region" description="Helical" evidence="1">
    <location>
        <begin position="84"/>
        <end position="108"/>
    </location>
</feature>
<dbReference type="AlphaFoldDB" id="A0A0G1GVC4"/>
<feature type="transmembrane region" description="Helical" evidence="1">
    <location>
        <begin position="53"/>
        <end position="78"/>
    </location>
</feature>
<reference evidence="4 5" key="1">
    <citation type="journal article" date="2015" name="Nature">
        <title>rRNA introns, odd ribosomes, and small enigmatic genomes across a large radiation of phyla.</title>
        <authorList>
            <person name="Brown C.T."/>
            <person name="Hug L.A."/>
            <person name="Thomas B.C."/>
            <person name="Sharon I."/>
            <person name="Castelle C.J."/>
            <person name="Singh A."/>
            <person name="Wilkins M.J."/>
            <person name="Williams K.H."/>
            <person name="Banfield J.F."/>
        </authorList>
    </citation>
    <scope>NUCLEOTIDE SEQUENCE [LARGE SCALE GENOMIC DNA]</scope>
</reference>
<dbReference type="Gene3D" id="2.60.40.420">
    <property type="entry name" value="Cupredoxins - blue copper proteins"/>
    <property type="match status" value="1"/>
</dbReference>
<protein>
    <submittedName>
        <fullName evidence="4">Putative membrane protein</fullName>
    </submittedName>
</protein>
<feature type="transmembrane region" description="Helical" evidence="1">
    <location>
        <begin position="138"/>
        <end position="164"/>
    </location>
</feature>
<keyword evidence="1" id="KW-0472">Membrane</keyword>
<feature type="transmembrane region" description="Helical" evidence="1">
    <location>
        <begin position="6"/>
        <end position="32"/>
    </location>
</feature>
<feature type="domain" description="EfeO-type cupredoxin-like" evidence="3">
    <location>
        <begin position="260"/>
        <end position="351"/>
    </location>
</feature>
<dbReference type="PANTHER" id="PTHR42208">
    <property type="entry name" value="HEAVY METAL TRANSPORTER-RELATED"/>
    <property type="match status" value="1"/>
</dbReference>
<evidence type="ECO:0000313" key="4">
    <source>
        <dbReference type="EMBL" id="KKT38143.1"/>
    </source>
</evidence>
<evidence type="ECO:0000256" key="1">
    <source>
        <dbReference type="SAM" id="Phobius"/>
    </source>
</evidence>
<evidence type="ECO:0000259" key="3">
    <source>
        <dbReference type="Pfam" id="PF13473"/>
    </source>
</evidence>
<gene>
    <name evidence="4" type="ORF">UW22_C0013G0030</name>
</gene>
<proteinExistence type="predicted"/>
<dbReference type="InterPro" id="IPR028096">
    <property type="entry name" value="EfeO_Cupredoxin"/>
</dbReference>
<comment type="caution">
    <text evidence="4">The sequence shown here is derived from an EMBL/GenBank/DDBJ whole genome shotgun (WGS) entry which is preliminary data.</text>
</comment>
<dbReference type="SUPFAM" id="SSF49503">
    <property type="entry name" value="Cupredoxins"/>
    <property type="match status" value="1"/>
</dbReference>
<keyword evidence="1" id="KW-1133">Transmembrane helix</keyword>
<keyword evidence="1" id="KW-0812">Transmembrane</keyword>
<dbReference type="EMBL" id="LCHM01000013">
    <property type="protein sequence ID" value="KKT38143.1"/>
    <property type="molecule type" value="Genomic_DNA"/>
</dbReference>
<dbReference type="Pfam" id="PF13473">
    <property type="entry name" value="Cupredoxin_1"/>
    <property type="match status" value="1"/>
</dbReference>
<dbReference type="PANTHER" id="PTHR42208:SF1">
    <property type="entry name" value="HEAVY METAL TRANSPORTER"/>
    <property type="match status" value="1"/>
</dbReference>
<dbReference type="Pfam" id="PF13386">
    <property type="entry name" value="DsbD_2"/>
    <property type="match status" value="1"/>
</dbReference>
<evidence type="ECO:0000313" key="5">
    <source>
        <dbReference type="Proteomes" id="UP000034617"/>
    </source>
</evidence>
<evidence type="ECO:0000259" key="2">
    <source>
        <dbReference type="Pfam" id="PF13386"/>
    </source>
</evidence>
<feature type="domain" description="Urease accessory protein UreH-like transmembrane" evidence="2">
    <location>
        <begin position="7"/>
        <end position="219"/>
    </location>
</feature>
<sequence length="352" mass="38672">MPNLIVIFLTGLLTGGITCAAVQGGLLMAVLANADATNPVNLANPTNKIRLRMITIVFVFVLAKLISHTILGFFLGFMGEKLQFSVQFTAIMLGIASVFMIGMGLNMLSVHPVFRRFAVTTPKFFRTLVWKQSKRTDFLAPVILGALTIFIPCGTTQAMMAQAIASGQPITGALILFSFILGTAPLFILLGLAITTLTQTYKQWFEKVAAIIIIGMAVWNLYNASTIFGVDRFVKQFIQPIACQIVYCDSSIDSGNLKSDQRQTTKTPIITVRQTEYEVDNPYIRSGDEIRLTVVNKDGYGCIQYFTIPKLGIQKAIPVGKTETIVFTAPSEKGELLFTCSMGMYRGKFIVQ</sequence>
<accession>A0A0G1GVC4</accession>
<dbReference type="InterPro" id="IPR008972">
    <property type="entry name" value="Cupredoxin"/>
</dbReference>
<dbReference type="Proteomes" id="UP000034617">
    <property type="component" value="Unassembled WGS sequence"/>
</dbReference>
<organism evidence="4 5">
    <name type="scientific">Candidatus Gottesmanbacteria bacterium GW2011_GWB1_44_11c</name>
    <dbReference type="NCBI Taxonomy" id="1618447"/>
    <lineage>
        <taxon>Bacteria</taxon>
        <taxon>Candidatus Gottesmaniibacteriota</taxon>
    </lineage>
</organism>
<feature type="transmembrane region" description="Helical" evidence="1">
    <location>
        <begin position="204"/>
        <end position="222"/>
    </location>
</feature>
<dbReference type="InterPro" id="IPR039447">
    <property type="entry name" value="UreH-like_TM_dom"/>
</dbReference>